<dbReference type="PANTHER" id="PTHR47816:SF4">
    <property type="entry name" value="RIBOSOMAL RNA SMALL SUBUNIT METHYLTRANSFERASE C"/>
    <property type="match status" value="1"/>
</dbReference>
<dbReference type="SUPFAM" id="SSF53335">
    <property type="entry name" value="S-adenosyl-L-methionine-dependent methyltransferases"/>
    <property type="match status" value="1"/>
</dbReference>
<evidence type="ECO:0000256" key="1">
    <source>
        <dbReference type="ARBA" id="ARBA00022603"/>
    </source>
</evidence>
<dbReference type="GO" id="GO:0032259">
    <property type="term" value="P:methylation"/>
    <property type="evidence" value="ECO:0007669"/>
    <property type="project" value="UniProtKB-KW"/>
</dbReference>
<reference evidence="4 5" key="1">
    <citation type="journal article" date="2013" name="PLoS ONE">
        <title>Genomic Analysis by Deep Sequencing of the Probiotic Lactobacillus brevis KB290 Harboring Nine Plasmids Reveals Genomic Stability.</title>
        <authorList>
            <person name="Fukao M."/>
            <person name="Oshima K."/>
            <person name="Morita H."/>
            <person name="Toh H."/>
            <person name="Suda W."/>
            <person name="Kim S.W."/>
            <person name="Suzuki S."/>
            <person name="Yakabe T."/>
            <person name="Hattori M."/>
            <person name="Yajima N."/>
        </authorList>
    </citation>
    <scope>NUCLEOTIDE SEQUENCE [LARGE SCALE GENOMIC DNA]</scope>
    <source>
        <strain evidence="4 5">KB290</strain>
    </source>
</reference>
<dbReference type="InterPro" id="IPR046977">
    <property type="entry name" value="RsmC/RlmG"/>
</dbReference>
<dbReference type="PATRIC" id="fig|1001583.3.peg.601"/>
<sequence>MVSERLIFFYWPLRTNYGKIKSKRWRRNLTNHYYTQNPDVLHEEQHWPFTLLGNELLFTTDNGVFSKNRVDYGSRVLLEAFNAAKTPAGSWLDLGTGYGPIGLALAKRWPDRQVTMVDVNELALELARKNATANQIENVEIKTSDIYDQVTQRYAAILTNPPVRAGKQVVTAMLTGAADHLLPGGTLTVVLQKKQGAPSAEKTMQSTFGNCTIIKKDKGYYILESTKDALV</sequence>
<feature type="domain" description="Methyltransferase small" evidence="3">
    <location>
        <begin position="56"/>
        <end position="223"/>
    </location>
</feature>
<evidence type="ECO:0000259" key="3">
    <source>
        <dbReference type="Pfam" id="PF05175"/>
    </source>
</evidence>
<gene>
    <name evidence="4" type="ORF">LVISKB_0611</name>
</gene>
<dbReference type="GO" id="GO:0008757">
    <property type="term" value="F:S-adenosylmethionine-dependent methyltransferase activity"/>
    <property type="evidence" value="ECO:0007669"/>
    <property type="project" value="InterPro"/>
</dbReference>
<organism evidence="4 5">
    <name type="scientific">Levilactobacillus brevis KB290</name>
    <dbReference type="NCBI Taxonomy" id="1001583"/>
    <lineage>
        <taxon>Bacteria</taxon>
        <taxon>Bacillati</taxon>
        <taxon>Bacillota</taxon>
        <taxon>Bacilli</taxon>
        <taxon>Lactobacillales</taxon>
        <taxon>Lactobacillaceae</taxon>
        <taxon>Levilactobacillus</taxon>
    </lineage>
</organism>
<dbReference type="KEGG" id="lbk:LVISKB_0611"/>
<accession>M5AYP7</accession>
<evidence type="ECO:0000313" key="4">
    <source>
        <dbReference type="EMBL" id="BAN06246.1"/>
    </source>
</evidence>
<dbReference type="Pfam" id="PF05175">
    <property type="entry name" value="MTS"/>
    <property type="match status" value="1"/>
</dbReference>
<dbReference type="InterPro" id="IPR007848">
    <property type="entry name" value="Small_mtfrase_dom"/>
</dbReference>
<dbReference type="CDD" id="cd02440">
    <property type="entry name" value="AdoMet_MTases"/>
    <property type="match status" value="1"/>
</dbReference>
<dbReference type="AlphaFoldDB" id="M5AYP7"/>
<evidence type="ECO:0000256" key="2">
    <source>
        <dbReference type="ARBA" id="ARBA00022679"/>
    </source>
</evidence>
<dbReference type="Gene3D" id="3.40.50.150">
    <property type="entry name" value="Vaccinia Virus protein VP39"/>
    <property type="match status" value="1"/>
</dbReference>
<dbReference type="HOGENOM" id="CLU_018398_7_1_9"/>
<dbReference type="PANTHER" id="PTHR47816">
    <property type="entry name" value="RIBOSOMAL RNA SMALL SUBUNIT METHYLTRANSFERASE C"/>
    <property type="match status" value="1"/>
</dbReference>
<dbReference type="Proteomes" id="UP000012042">
    <property type="component" value="Chromosome"/>
</dbReference>
<dbReference type="EMBL" id="AP012167">
    <property type="protein sequence ID" value="BAN06246.1"/>
    <property type="molecule type" value="Genomic_DNA"/>
</dbReference>
<keyword evidence="1" id="KW-0489">Methyltransferase</keyword>
<evidence type="ECO:0000313" key="5">
    <source>
        <dbReference type="Proteomes" id="UP000012042"/>
    </source>
</evidence>
<dbReference type="InterPro" id="IPR029063">
    <property type="entry name" value="SAM-dependent_MTases_sf"/>
</dbReference>
<keyword evidence="2" id="KW-0808">Transferase</keyword>
<proteinExistence type="predicted"/>
<name>M5AYP7_LEVBR</name>
<protein>
    <submittedName>
        <fullName evidence="4">Uncharacterized protein ybxB</fullName>
    </submittedName>
</protein>